<dbReference type="RefSeq" id="WP_119324294.1">
    <property type="nucleotide sequence ID" value="NZ_AP025739.1"/>
</dbReference>
<dbReference type="Gene3D" id="3.20.20.70">
    <property type="entry name" value="Aldolase class I"/>
    <property type="match status" value="1"/>
</dbReference>
<dbReference type="KEGG" id="ccot:CCAX7_32200"/>
<sequence>MSSKEHGAQTASTRRQFVQQAAAAALSTALIAPLAPQASGKAPRAARSSSGYFDLQRAPDLIQIFTEDGDRKLSKEAGGRWTSQDAVVTTAVTPSGLNVSLSASNTGVKRIHLRWNGAVAGGQRFLGDHWERAYGDLEWRGVVPDRAMPWYFAAWDGARTHGYGVMTGPAAFCFWQTDSDGISLWADVRSGGKGLRLGSRALDVCTVVSRPGKGGETPFAALHAFCRQMCPQPRLADHSIYGHNDWDFAYGNNSAASTLEAAHLLASLSPAGKNRPYVVIDDGWEPAGPGKAGPWDGSNSKFPDMPGLTSDVRKAGARPGIWIRPTTAWEAMPDPWRIDGKHGSLDPTVPEVKAQIEADMARLAGWGFELIKHDFSSVDILGRFGSGMGSGITDDHWKFREGQGRTTAEVVLDLYQTMRKGAGSAVVLGCNTFSHLSAGIFEACRIGDDTSGRDWERTRKMGVNCLAFRNAQNRAFYATDPDIAPITHDVPWEKTAQWLDLVARSGSVLFTSLDMTAVGPVQREALREALALAAAGQPLGEPIDWLETTCPQQWRLGGEMKQYRWQNPEGASPFNV</sequence>
<dbReference type="InterPro" id="IPR013785">
    <property type="entry name" value="Aldolase_TIM"/>
</dbReference>
<dbReference type="NCBIfam" id="TIGR01409">
    <property type="entry name" value="TAT_signal_seq"/>
    <property type="match status" value="1"/>
</dbReference>
<dbReference type="OrthoDB" id="9758822at2"/>
<dbReference type="EMBL" id="AP025739">
    <property type="protein sequence ID" value="BDI31169.1"/>
    <property type="molecule type" value="Genomic_DNA"/>
</dbReference>
<organism evidence="1 2">
    <name type="scientific">Capsulimonas corticalis</name>
    <dbReference type="NCBI Taxonomy" id="2219043"/>
    <lineage>
        <taxon>Bacteria</taxon>
        <taxon>Bacillati</taxon>
        <taxon>Armatimonadota</taxon>
        <taxon>Armatimonadia</taxon>
        <taxon>Capsulimonadales</taxon>
        <taxon>Capsulimonadaceae</taxon>
        <taxon>Capsulimonas</taxon>
    </lineage>
</organism>
<dbReference type="InterPro" id="IPR006311">
    <property type="entry name" value="TAT_signal"/>
</dbReference>
<dbReference type="AlphaFoldDB" id="A0A402D4B9"/>
<proteinExistence type="predicted"/>
<dbReference type="InterPro" id="IPR019546">
    <property type="entry name" value="TAT_signal_bac_arc"/>
</dbReference>
<protein>
    <submittedName>
        <fullName evidence="1">Uncharacterized protein</fullName>
    </submittedName>
</protein>
<dbReference type="Proteomes" id="UP000287394">
    <property type="component" value="Chromosome"/>
</dbReference>
<keyword evidence="2" id="KW-1185">Reference proteome</keyword>
<dbReference type="InterPro" id="IPR017853">
    <property type="entry name" value="GH"/>
</dbReference>
<reference evidence="1 2" key="1">
    <citation type="journal article" date="2019" name="Int. J. Syst. Evol. Microbiol.">
        <title>Capsulimonas corticalis gen. nov., sp. nov., an aerobic capsulated bacterium, of a novel bacterial order, Capsulimonadales ord. nov., of the class Armatimonadia of the phylum Armatimonadetes.</title>
        <authorList>
            <person name="Li J."/>
            <person name="Kudo C."/>
            <person name="Tonouchi A."/>
        </authorList>
    </citation>
    <scope>NUCLEOTIDE SEQUENCE [LARGE SCALE GENOMIC DNA]</scope>
    <source>
        <strain evidence="1 2">AX-7</strain>
    </source>
</reference>
<evidence type="ECO:0000313" key="1">
    <source>
        <dbReference type="EMBL" id="BDI31169.1"/>
    </source>
</evidence>
<gene>
    <name evidence="1" type="ORF">CCAX7_32200</name>
</gene>
<evidence type="ECO:0000313" key="2">
    <source>
        <dbReference type="Proteomes" id="UP000287394"/>
    </source>
</evidence>
<name>A0A402D4B9_9BACT</name>
<dbReference type="SUPFAM" id="SSF51445">
    <property type="entry name" value="(Trans)glycosidases"/>
    <property type="match status" value="1"/>
</dbReference>
<dbReference type="PROSITE" id="PS51318">
    <property type="entry name" value="TAT"/>
    <property type="match status" value="1"/>
</dbReference>
<accession>A0A402D4B9</accession>